<gene>
    <name evidence="2" type="ORF">RPIT_02510</name>
</gene>
<keyword evidence="3" id="KW-1185">Reference proteome</keyword>
<reference evidence="2 3" key="1">
    <citation type="journal article" date="2016" name="Int. J. Syst. Evol. Microbiol.">
        <title>Tessaracoccus flavus sp. nov., isolated from the drainage system of a lindane-producing factory.</title>
        <authorList>
            <person name="Kumari R."/>
            <person name="Singh P."/>
            <person name="Schumann P."/>
            <person name="Lal R."/>
        </authorList>
    </citation>
    <scope>NUCLEOTIDE SEQUENCE [LARGE SCALE GENOMIC DNA]</scope>
    <source>
        <strain evidence="2 3">RP1T</strain>
    </source>
</reference>
<dbReference type="KEGG" id="tfl:RPIT_02510"/>
<dbReference type="AlphaFoldDB" id="A0A1Q2CCK2"/>
<evidence type="ECO:0000313" key="3">
    <source>
        <dbReference type="Proteomes" id="UP000188324"/>
    </source>
</evidence>
<name>A0A1Q2CCK2_9ACTN</name>
<accession>A0A1Q2CCK2</accession>
<protein>
    <submittedName>
        <fullName evidence="2">Uncharacterized protein</fullName>
    </submittedName>
</protein>
<dbReference type="Proteomes" id="UP000188324">
    <property type="component" value="Chromosome"/>
</dbReference>
<sequence>MKTAAWANWSRPKDVALQRSPADPERYYAYYGTWSAMARMQDFAPYSTTPRAAERWDEDADDDEARDSRGWR</sequence>
<dbReference type="STRING" id="1610493.RPIT_02510"/>
<evidence type="ECO:0000313" key="2">
    <source>
        <dbReference type="EMBL" id="AQP43827.1"/>
    </source>
</evidence>
<proteinExistence type="predicted"/>
<feature type="compositionally biased region" description="Acidic residues" evidence="1">
    <location>
        <begin position="56"/>
        <end position="65"/>
    </location>
</feature>
<organism evidence="2 3">
    <name type="scientific">Tessaracoccus flavus</name>
    <dbReference type="NCBI Taxonomy" id="1610493"/>
    <lineage>
        <taxon>Bacteria</taxon>
        <taxon>Bacillati</taxon>
        <taxon>Actinomycetota</taxon>
        <taxon>Actinomycetes</taxon>
        <taxon>Propionibacteriales</taxon>
        <taxon>Propionibacteriaceae</taxon>
        <taxon>Tessaracoccus</taxon>
    </lineage>
</organism>
<dbReference type="EMBL" id="CP019605">
    <property type="protein sequence ID" value="AQP43827.1"/>
    <property type="molecule type" value="Genomic_DNA"/>
</dbReference>
<feature type="region of interest" description="Disordered" evidence="1">
    <location>
        <begin position="48"/>
        <end position="72"/>
    </location>
</feature>
<dbReference type="RefSeq" id="WP_077340279.1">
    <property type="nucleotide sequence ID" value="NZ_CP019605.1"/>
</dbReference>
<evidence type="ECO:0000256" key="1">
    <source>
        <dbReference type="SAM" id="MobiDB-lite"/>
    </source>
</evidence>